<dbReference type="GO" id="GO:0019432">
    <property type="term" value="P:triglyceride biosynthetic process"/>
    <property type="evidence" value="ECO:0007669"/>
    <property type="project" value="TreeGrafter"/>
</dbReference>
<dbReference type="PANTHER" id="PTHR31650:SF1">
    <property type="entry name" value="WAX ESTER SYNTHASE_DIACYLGLYCEROL ACYLTRANSFERASE 4-RELATED"/>
    <property type="match status" value="1"/>
</dbReference>
<keyword evidence="3" id="KW-1185">Reference proteome</keyword>
<dbReference type="Proteomes" id="UP000198287">
    <property type="component" value="Unassembled WGS sequence"/>
</dbReference>
<accession>A0A226F0L8</accession>
<name>A0A226F0L8_FOLCA</name>
<comment type="caution">
    <text evidence="2">The sequence shown here is derived from an EMBL/GenBank/DDBJ whole genome shotgun (WGS) entry which is preliminary data.</text>
</comment>
<proteinExistence type="predicted"/>
<gene>
    <name evidence="2" type="ORF">Fcan01_00888</name>
</gene>
<evidence type="ECO:0000313" key="3">
    <source>
        <dbReference type="Proteomes" id="UP000198287"/>
    </source>
</evidence>
<dbReference type="InterPro" id="IPR009721">
    <property type="entry name" value="O-acyltransferase_WSD1_C"/>
</dbReference>
<dbReference type="OrthoDB" id="619536at2759"/>
<dbReference type="GO" id="GO:0005886">
    <property type="term" value="C:plasma membrane"/>
    <property type="evidence" value="ECO:0007669"/>
    <property type="project" value="TreeGrafter"/>
</dbReference>
<dbReference type="InterPro" id="IPR045034">
    <property type="entry name" value="O-acyltransferase_WSD1-like"/>
</dbReference>
<evidence type="ECO:0000259" key="1">
    <source>
        <dbReference type="Pfam" id="PF06974"/>
    </source>
</evidence>
<keyword evidence="2" id="KW-0808">Transferase</keyword>
<dbReference type="PANTHER" id="PTHR31650">
    <property type="entry name" value="O-ACYLTRANSFERASE (WSD1-LIKE) FAMILY PROTEIN"/>
    <property type="match status" value="1"/>
</dbReference>
<protein>
    <submittedName>
        <fullName evidence="2">O-acyltransferase WSD</fullName>
    </submittedName>
</protein>
<dbReference type="GO" id="GO:0008374">
    <property type="term" value="F:O-acyltransferase activity"/>
    <property type="evidence" value="ECO:0007669"/>
    <property type="project" value="InterPro"/>
</dbReference>
<dbReference type="AlphaFoldDB" id="A0A226F0L8"/>
<organism evidence="2 3">
    <name type="scientific">Folsomia candida</name>
    <name type="common">Springtail</name>
    <dbReference type="NCBI Taxonomy" id="158441"/>
    <lineage>
        <taxon>Eukaryota</taxon>
        <taxon>Metazoa</taxon>
        <taxon>Ecdysozoa</taxon>
        <taxon>Arthropoda</taxon>
        <taxon>Hexapoda</taxon>
        <taxon>Collembola</taxon>
        <taxon>Entomobryomorpha</taxon>
        <taxon>Isotomoidea</taxon>
        <taxon>Isotomidae</taxon>
        <taxon>Proisotominae</taxon>
        <taxon>Folsomia</taxon>
    </lineage>
</organism>
<feature type="domain" description="O-acyltransferase WSD1 C-terminal" evidence="1">
    <location>
        <begin position="524"/>
        <end position="652"/>
    </location>
</feature>
<reference evidence="2 3" key="1">
    <citation type="submission" date="2015-12" db="EMBL/GenBank/DDBJ databases">
        <title>The genome of Folsomia candida.</title>
        <authorList>
            <person name="Faddeeva A."/>
            <person name="Derks M.F."/>
            <person name="Anvar Y."/>
            <person name="Smit S."/>
            <person name="Van Straalen N."/>
            <person name="Roelofs D."/>
        </authorList>
    </citation>
    <scope>NUCLEOTIDE SEQUENCE [LARGE SCALE GENOMIC DNA]</scope>
    <source>
        <strain evidence="2 3">VU population</strain>
        <tissue evidence="2">Whole body</tissue>
    </source>
</reference>
<dbReference type="EMBL" id="LNIX01000001">
    <property type="protein sequence ID" value="OXA62741.1"/>
    <property type="molecule type" value="Genomic_DNA"/>
</dbReference>
<sequence length="673" mass="77664">MVTAQGNTIECGHLYTRDAVTNVVAMKVESSTIDVQVLRNKVEQKWLSAKLPGSNDPLYPELKSGVRQWMGYLFWEPCQHFDIKDRIKYITNADVTSNWDDVCTEAGFKNLVMHLLRDRLWVEGKPLWEIIVVDESCFKNAVNFDNASWIFFRDHHILSDGWSIFKLLSKLFDDEDDILEKVPRAIFERENGTLWTRFIAQVQFVLKVPFELVDLIIDILANRDTLPTFSECGNLYKRGAVTSIVAMKLESPTLDVQVLRNKVEQKWLSAKLPGSNDLLYPELKSGVRQWMGYLFWKPCQHFDIEDHVKYIKNADVAENWDDVCTEAGFKNLFMHILRDRLWVEGKPLWEMIIVDKSCFKNMENLDNKSWIFFRYHHMMADGWSMFKLWSKLFDEDDILEKVPRPIFHGERTTLWTRFISSVQFYLKMPFEVVDLMLNILANPDTLPTFPGGSCDVKLEMRNGPSLQSLKQLKNDLGVDLQSLLLAGMTASIRQSYQKAGRPPPENIKLFFILPMLGHPDKLQNHLTFCCIFLPIGESDSMKRIQVIASRIQRFKRSGLPLALFLGSRVYGSMPVPLLRRFIVSTPLLFTNLIGPLSTVHCEGKPISSICGISNPPDDGTDRFECGMAFLSHSGTTHLQVIGMSKYFCDNQHPEEYLDRCIQEWEELEIMMPS</sequence>
<dbReference type="Pfam" id="PF06974">
    <property type="entry name" value="WS_DGAT_C"/>
    <property type="match status" value="1"/>
</dbReference>
<evidence type="ECO:0000313" key="2">
    <source>
        <dbReference type="EMBL" id="OXA62741.1"/>
    </source>
</evidence>
<keyword evidence="2" id="KW-0012">Acyltransferase</keyword>